<evidence type="ECO:0000256" key="1">
    <source>
        <dbReference type="SAM" id="MobiDB-lite"/>
    </source>
</evidence>
<accession>A0A9P6WJS6</accession>
<dbReference type="OrthoDB" id="3997675at2759"/>
<feature type="compositionally biased region" description="Basic and acidic residues" evidence="1">
    <location>
        <begin position="61"/>
        <end position="75"/>
    </location>
</feature>
<dbReference type="EMBL" id="PUHW01000323">
    <property type="protein sequence ID" value="KAG0687053.1"/>
    <property type="molecule type" value="Genomic_DNA"/>
</dbReference>
<evidence type="ECO:0000313" key="2">
    <source>
        <dbReference type="EMBL" id="KAG0687053.1"/>
    </source>
</evidence>
<sequence length="122" mass="14112">MLRRDPTTIHLVAEDIKDIGRGDDFGIVQQPDMMDSDAKGRFDTDNQNWDSSLDESYLGSRSRERDAKAEPERGNVESMEGLNSEPTQQQHQNSLLRNLNETESHHYQQQMHHDDFDTNKPN</sequence>
<reference evidence="2" key="1">
    <citation type="submission" date="2020-11" db="EMBL/GenBank/DDBJ databases">
        <title>Kefir isolates.</title>
        <authorList>
            <person name="Marcisauskas S."/>
            <person name="Kim Y."/>
            <person name="Blasche S."/>
        </authorList>
    </citation>
    <scope>NUCLEOTIDE SEQUENCE</scope>
    <source>
        <strain evidence="2">Olga-1</strain>
    </source>
</reference>
<feature type="region of interest" description="Disordered" evidence="1">
    <location>
        <begin position="18"/>
        <end position="122"/>
    </location>
</feature>
<feature type="compositionally biased region" description="Polar residues" evidence="1">
    <location>
        <begin position="84"/>
        <end position="99"/>
    </location>
</feature>
<comment type="caution">
    <text evidence="2">The sequence shown here is derived from an EMBL/GenBank/DDBJ whole genome shotgun (WGS) entry which is preliminary data.</text>
</comment>
<keyword evidence="3" id="KW-1185">Reference proteome</keyword>
<proteinExistence type="predicted"/>
<protein>
    <submittedName>
        <fullName evidence="2">Uncharacterized protein</fullName>
    </submittedName>
</protein>
<evidence type="ECO:0000313" key="3">
    <source>
        <dbReference type="Proteomes" id="UP000697127"/>
    </source>
</evidence>
<dbReference type="Proteomes" id="UP000697127">
    <property type="component" value="Unassembled WGS sequence"/>
</dbReference>
<organism evidence="2 3">
    <name type="scientific">Pichia californica</name>
    <dbReference type="NCBI Taxonomy" id="460514"/>
    <lineage>
        <taxon>Eukaryota</taxon>
        <taxon>Fungi</taxon>
        <taxon>Dikarya</taxon>
        <taxon>Ascomycota</taxon>
        <taxon>Saccharomycotina</taxon>
        <taxon>Pichiomycetes</taxon>
        <taxon>Pichiales</taxon>
        <taxon>Pichiaceae</taxon>
        <taxon>Pichia</taxon>
    </lineage>
</organism>
<name>A0A9P6WJS6_9ASCO</name>
<gene>
    <name evidence="2" type="ORF">C6P40_002957</name>
</gene>
<dbReference type="AlphaFoldDB" id="A0A9P6WJS6"/>
<feature type="compositionally biased region" description="Basic and acidic residues" evidence="1">
    <location>
        <begin position="100"/>
        <end position="122"/>
    </location>
</feature>